<organism evidence="2 3">
    <name type="scientific">Pararhizobium polonicum</name>
    <dbReference type="NCBI Taxonomy" id="1612624"/>
    <lineage>
        <taxon>Bacteria</taxon>
        <taxon>Pseudomonadati</taxon>
        <taxon>Pseudomonadota</taxon>
        <taxon>Alphaproteobacteria</taxon>
        <taxon>Hyphomicrobiales</taxon>
        <taxon>Rhizobiaceae</taxon>
        <taxon>Rhizobium/Agrobacterium group</taxon>
        <taxon>Pararhizobium</taxon>
    </lineage>
</organism>
<keyword evidence="3" id="KW-1185">Reference proteome</keyword>
<evidence type="ECO:0000259" key="1">
    <source>
        <dbReference type="Pfam" id="PF01425"/>
    </source>
</evidence>
<dbReference type="SUPFAM" id="SSF75304">
    <property type="entry name" value="Amidase signature (AS) enzymes"/>
    <property type="match status" value="1"/>
</dbReference>
<dbReference type="PANTHER" id="PTHR11895">
    <property type="entry name" value="TRANSAMIDASE"/>
    <property type="match status" value="1"/>
</dbReference>
<accession>A0A1C7P370</accession>
<name>A0A1C7P370_9HYPH</name>
<dbReference type="InterPro" id="IPR036928">
    <property type="entry name" value="AS_sf"/>
</dbReference>
<dbReference type="Gene3D" id="3.90.1300.10">
    <property type="entry name" value="Amidase signature (AS) domain"/>
    <property type="match status" value="1"/>
</dbReference>
<dbReference type="InterPro" id="IPR023631">
    <property type="entry name" value="Amidase_dom"/>
</dbReference>
<sequence>MTDLSDLSIVEAAKAIRSGEILLTDLVAHCLDHEEATRDLVAFSDVYRDRALAVASAHQALLDHGYDLGPLHGIPVAVKANIAVKDEPMTAGSAVLKNYIAGSDADVSQRLKRAGAIIIGATNMHEFAWGGTTSNPHFGQCRNPWDKARIPAGSSGGSGAAVAAGTVMAALGTDTGGSVRLPASMNGVTGLRPGVGQISTKGVFPLAWSMDTVGPLARSAEDCQAVFSVLSHQARQVAWGARSLKGARIGLIEGYGFENLQPDVEAAFRALVKAFEDMGAIIEIVAIDGLDVAVDAQVIVDAAEPSAVHAPWLADKAAQYGEDVRILLHAGMTFTAVEYLQAQRYRTYLRDQIDRHLKNVDVILTPTLPFTAPLIGQETIMLGNVEESTLTGNMRFTCIPSLSALPAISFPIGVDSLNLPIGAQLMGGDGSEEQLMQLVADFQAVTEFHRMRPR</sequence>
<feature type="domain" description="Amidase" evidence="1">
    <location>
        <begin position="26"/>
        <end position="435"/>
    </location>
</feature>
<dbReference type="AlphaFoldDB" id="A0A1C7P370"/>
<evidence type="ECO:0000313" key="3">
    <source>
        <dbReference type="Proteomes" id="UP000093111"/>
    </source>
</evidence>
<dbReference type="PATRIC" id="fig|1612624.7.peg.3531"/>
<dbReference type="InterPro" id="IPR000120">
    <property type="entry name" value="Amidase"/>
</dbReference>
<dbReference type="OrthoDB" id="9811471at2"/>
<proteinExistence type="predicted"/>
<evidence type="ECO:0000313" key="2">
    <source>
        <dbReference type="EMBL" id="OBZ95679.1"/>
    </source>
</evidence>
<dbReference type="RefSeq" id="WP_068953928.1">
    <property type="nucleotide sequence ID" value="NZ_LGLV01000006.1"/>
</dbReference>
<protein>
    <submittedName>
        <fullName evidence="2">Amidase</fullName>
    </submittedName>
</protein>
<dbReference type="PANTHER" id="PTHR11895:SF176">
    <property type="entry name" value="AMIDASE AMID-RELATED"/>
    <property type="match status" value="1"/>
</dbReference>
<dbReference type="EMBL" id="LGLV01000006">
    <property type="protein sequence ID" value="OBZ95679.1"/>
    <property type="molecule type" value="Genomic_DNA"/>
</dbReference>
<dbReference type="GO" id="GO:0003824">
    <property type="term" value="F:catalytic activity"/>
    <property type="evidence" value="ECO:0007669"/>
    <property type="project" value="InterPro"/>
</dbReference>
<dbReference type="Pfam" id="PF01425">
    <property type="entry name" value="Amidase"/>
    <property type="match status" value="1"/>
</dbReference>
<dbReference type="STRING" id="1612624.ADU59_09925"/>
<reference evidence="2 3" key="1">
    <citation type="journal article" date="2016" name="Syst. Appl. Microbiol.">
        <title>Pararhizobium polonicum sp. nov. isolated from tumors on stone fruit rootstocks.</title>
        <authorList>
            <person name="Pulawska J."/>
            <person name="Kuzmanovic N."/>
            <person name="Willems A."/>
            <person name="Pothier J.F."/>
        </authorList>
    </citation>
    <scope>NUCLEOTIDE SEQUENCE [LARGE SCALE GENOMIC DNA]</scope>
    <source>
        <strain evidence="2 3">F5.1</strain>
    </source>
</reference>
<gene>
    <name evidence="2" type="ORF">ADU59_09925</name>
</gene>
<comment type="caution">
    <text evidence="2">The sequence shown here is derived from an EMBL/GenBank/DDBJ whole genome shotgun (WGS) entry which is preliminary data.</text>
</comment>
<dbReference type="Proteomes" id="UP000093111">
    <property type="component" value="Unassembled WGS sequence"/>
</dbReference>